<comment type="similarity">
    <text evidence="2">Belongs to the clarin family.</text>
</comment>
<dbReference type="PANTHER" id="PTHR31548:SF3">
    <property type="entry name" value="CLARIN-3"/>
    <property type="match status" value="1"/>
</dbReference>
<reference evidence="7 8" key="1">
    <citation type="submission" date="2021-07" db="EMBL/GenBank/DDBJ databases">
        <authorList>
            <person name="Imarazene B."/>
            <person name="Zahm M."/>
            <person name="Klopp C."/>
            <person name="Cabau C."/>
            <person name="Beille S."/>
            <person name="Jouanno E."/>
            <person name="Castinel A."/>
            <person name="Lluch J."/>
            <person name="Gil L."/>
            <person name="Kuchtly C."/>
            <person name="Lopez Roques C."/>
            <person name="Donnadieu C."/>
            <person name="Parrinello H."/>
            <person name="Journot L."/>
            <person name="Du K."/>
            <person name="Schartl M."/>
            <person name="Retaux S."/>
            <person name="Guiguen Y."/>
        </authorList>
    </citation>
    <scope>NUCLEOTIDE SEQUENCE [LARGE SCALE GENOMIC DNA]</scope>
    <source>
        <strain evidence="7">Pach_M1</strain>
        <tissue evidence="7">Testis</tissue>
    </source>
</reference>
<keyword evidence="4 6" id="KW-1133">Transmembrane helix</keyword>
<accession>A0A8T2L866</accession>
<dbReference type="OrthoDB" id="9450082at2759"/>
<comment type="caution">
    <text evidence="7">The sequence shown here is derived from an EMBL/GenBank/DDBJ whole genome shotgun (WGS) entry which is preliminary data.</text>
</comment>
<dbReference type="GO" id="GO:0016020">
    <property type="term" value="C:membrane"/>
    <property type="evidence" value="ECO:0007669"/>
    <property type="project" value="UniProtKB-SubCell"/>
</dbReference>
<dbReference type="Proteomes" id="UP000752171">
    <property type="component" value="Unassembled WGS sequence"/>
</dbReference>
<dbReference type="Pfam" id="PF25807">
    <property type="entry name" value="Clarin-2"/>
    <property type="match status" value="1"/>
</dbReference>
<keyword evidence="5 6" id="KW-0472">Membrane</keyword>
<feature type="transmembrane region" description="Helical" evidence="6">
    <location>
        <begin position="183"/>
        <end position="204"/>
    </location>
</feature>
<feature type="transmembrane region" description="Helical" evidence="6">
    <location>
        <begin position="90"/>
        <end position="118"/>
    </location>
</feature>
<protein>
    <submittedName>
        <fullName evidence="7">Clarin-3</fullName>
    </submittedName>
</protein>
<evidence type="ECO:0000313" key="8">
    <source>
        <dbReference type="Proteomes" id="UP000752171"/>
    </source>
</evidence>
<proteinExistence type="inferred from homology"/>
<evidence type="ECO:0000256" key="5">
    <source>
        <dbReference type="ARBA" id="ARBA00023136"/>
    </source>
</evidence>
<dbReference type="EMBL" id="JAICCE010000015">
    <property type="protein sequence ID" value="KAG9267459.1"/>
    <property type="molecule type" value="Genomic_DNA"/>
</dbReference>
<evidence type="ECO:0000256" key="1">
    <source>
        <dbReference type="ARBA" id="ARBA00004141"/>
    </source>
</evidence>
<comment type="subcellular location">
    <subcellularLocation>
        <location evidence="1">Membrane</location>
        <topology evidence="1">Multi-pass membrane protein</topology>
    </subcellularLocation>
</comment>
<name>A0A8T2L866_ASTMX</name>
<dbReference type="InterPro" id="IPR026748">
    <property type="entry name" value="Clarin"/>
</dbReference>
<gene>
    <name evidence="7" type="primary">CLRN3</name>
    <name evidence="7" type="ORF">AMEX_G18299</name>
</gene>
<keyword evidence="3 6" id="KW-0812">Transmembrane</keyword>
<evidence type="ECO:0000313" key="7">
    <source>
        <dbReference type="EMBL" id="KAG9267459.1"/>
    </source>
</evidence>
<dbReference type="AlphaFoldDB" id="A0A8T2L866"/>
<feature type="transmembrane region" description="Helical" evidence="6">
    <location>
        <begin position="130"/>
        <end position="152"/>
    </location>
</feature>
<evidence type="ECO:0000256" key="3">
    <source>
        <dbReference type="ARBA" id="ARBA00022692"/>
    </source>
</evidence>
<evidence type="ECO:0000256" key="4">
    <source>
        <dbReference type="ARBA" id="ARBA00022989"/>
    </source>
</evidence>
<sequence length="228" mass="24982">MPSTTKMMYFFSSALLSAGGIAILGYGMSTAWADCVMYCGPSDNNQFNGFAEIVMGLFAGAERKMTCPRFDSEDTFTVFTRLEKTGGAAVALQGLVVCLLVLALLGSAGSLLITLYNTVSNPYETYMGPIGLFTCSALSASLAFLALVLYLINVMVIKLGQELAKHTGDVVVKDKDMKFMTGFFLLLPYIILNLLAILLVYLYVHIDNTHRRQQEKPTEDAPKDIMMF</sequence>
<evidence type="ECO:0000256" key="2">
    <source>
        <dbReference type="ARBA" id="ARBA00005787"/>
    </source>
</evidence>
<dbReference type="GO" id="GO:0007605">
    <property type="term" value="P:sensory perception of sound"/>
    <property type="evidence" value="ECO:0007669"/>
    <property type="project" value="UniProtKB-ARBA"/>
</dbReference>
<evidence type="ECO:0000256" key="6">
    <source>
        <dbReference type="SAM" id="Phobius"/>
    </source>
</evidence>
<dbReference type="PANTHER" id="PTHR31548">
    <property type="entry name" value="CLARIN"/>
    <property type="match status" value="1"/>
</dbReference>
<organism evidence="7 8">
    <name type="scientific">Astyanax mexicanus</name>
    <name type="common">Blind cave fish</name>
    <name type="synonym">Astyanax fasciatus mexicanus</name>
    <dbReference type="NCBI Taxonomy" id="7994"/>
    <lineage>
        <taxon>Eukaryota</taxon>
        <taxon>Metazoa</taxon>
        <taxon>Chordata</taxon>
        <taxon>Craniata</taxon>
        <taxon>Vertebrata</taxon>
        <taxon>Euteleostomi</taxon>
        <taxon>Actinopterygii</taxon>
        <taxon>Neopterygii</taxon>
        <taxon>Teleostei</taxon>
        <taxon>Ostariophysi</taxon>
        <taxon>Characiformes</taxon>
        <taxon>Characoidei</taxon>
        <taxon>Acestrorhamphidae</taxon>
        <taxon>Acestrorhamphinae</taxon>
        <taxon>Astyanax</taxon>
    </lineage>
</organism>